<proteinExistence type="predicted"/>
<organism evidence="1 2">
    <name type="scientific">Rhizopogon vesiculosus</name>
    <dbReference type="NCBI Taxonomy" id="180088"/>
    <lineage>
        <taxon>Eukaryota</taxon>
        <taxon>Fungi</taxon>
        <taxon>Dikarya</taxon>
        <taxon>Basidiomycota</taxon>
        <taxon>Agaricomycotina</taxon>
        <taxon>Agaricomycetes</taxon>
        <taxon>Agaricomycetidae</taxon>
        <taxon>Boletales</taxon>
        <taxon>Suillineae</taxon>
        <taxon>Rhizopogonaceae</taxon>
        <taxon>Rhizopogon</taxon>
    </lineage>
</organism>
<name>A0A1J8QH34_9AGAM</name>
<sequence>MAIVASSSKQITPFDRMYVEGTNALKDRGDNALMLFVTCTGVPPHVIDSAEFRVFCSTLNATIV</sequence>
<dbReference type="Proteomes" id="UP000183567">
    <property type="component" value="Unassembled WGS sequence"/>
</dbReference>
<gene>
    <name evidence="1" type="ORF">AZE42_09294</name>
</gene>
<dbReference type="EMBL" id="LVVM01004430">
    <property type="protein sequence ID" value="OJA12929.1"/>
    <property type="molecule type" value="Genomic_DNA"/>
</dbReference>
<protein>
    <submittedName>
        <fullName evidence="1">Uncharacterized protein</fullName>
    </submittedName>
</protein>
<evidence type="ECO:0000313" key="1">
    <source>
        <dbReference type="EMBL" id="OJA12929.1"/>
    </source>
</evidence>
<reference evidence="1 2" key="1">
    <citation type="submission" date="2016-03" db="EMBL/GenBank/DDBJ databases">
        <title>Comparative genomics of the ectomycorrhizal sister species Rhizopogon vinicolor and Rhizopogon vesiculosus (Basidiomycota: Boletales) reveals a divergence of the mating type B locus.</title>
        <authorList>
            <person name="Mujic A.B."/>
            <person name="Kuo A."/>
            <person name="Tritt A."/>
            <person name="Lipzen A."/>
            <person name="Chen C."/>
            <person name="Johnson J."/>
            <person name="Sharma A."/>
            <person name="Barry K."/>
            <person name="Grigoriev I.V."/>
            <person name="Spatafora J.W."/>
        </authorList>
    </citation>
    <scope>NUCLEOTIDE SEQUENCE [LARGE SCALE GENOMIC DNA]</scope>
    <source>
        <strain evidence="1 2">AM-OR11-056</strain>
    </source>
</reference>
<dbReference type="OrthoDB" id="10444097at2759"/>
<keyword evidence="2" id="KW-1185">Reference proteome</keyword>
<comment type="caution">
    <text evidence="1">The sequence shown here is derived from an EMBL/GenBank/DDBJ whole genome shotgun (WGS) entry which is preliminary data.</text>
</comment>
<accession>A0A1J8QH34</accession>
<evidence type="ECO:0000313" key="2">
    <source>
        <dbReference type="Proteomes" id="UP000183567"/>
    </source>
</evidence>
<dbReference type="AlphaFoldDB" id="A0A1J8QH34"/>